<dbReference type="Proteomes" id="UP000006873">
    <property type="component" value="Chromosome"/>
</dbReference>
<reference key="1">
    <citation type="submission" date="2010-09" db="EMBL/GenBank/DDBJ databases">
        <authorList>
            <person name="Roh H."/>
            <person name="Ko H.-J."/>
            <person name="Kim D."/>
            <person name="Choi D.G."/>
            <person name="Park S."/>
            <person name="Kim S."/>
            <person name="Kim K.H."/>
            <person name="Chang I.S."/>
            <person name="Choi I.-G."/>
        </authorList>
    </citation>
    <scope>NUCLEOTIDE SEQUENCE</scope>
    <source>
        <strain>KIST612</strain>
    </source>
</reference>
<dbReference type="AlphaFoldDB" id="E3GE27"/>
<reference evidence="2 3" key="2">
    <citation type="journal article" date="2011" name="J. Bacteriol.">
        <title>Complete genome sequence of a carbon monoxide-utilizing acetogen, Eubacterium limosum KIST612.</title>
        <authorList>
            <person name="Roh H."/>
            <person name="Ko H.J."/>
            <person name="Kim D."/>
            <person name="Choi D.G."/>
            <person name="Park S."/>
            <person name="Kim S."/>
            <person name="Chang I.S."/>
            <person name="Choi I.G."/>
        </authorList>
    </citation>
    <scope>NUCLEOTIDE SEQUENCE [LARGE SCALE GENOMIC DNA]</scope>
    <source>
        <strain evidence="2 3">KIST612</strain>
    </source>
</reference>
<evidence type="ECO:0000313" key="2">
    <source>
        <dbReference type="EMBL" id="ADO37522.1"/>
    </source>
</evidence>
<name>E3GE27_9FIRM</name>
<accession>E3GE27</accession>
<dbReference type="HOGENOM" id="CLU_2522591_0_0_9"/>
<evidence type="ECO:0000256" key="1">
    <source>
        <dbReference type="SAM" id="MobiDB-lite"/>
    </source>
</evidence>
<gene>
    <name evidence="2" type="ordered locus">ELI_2540</name>
</gene>
<dbReference type="KEGG" id="elm:ELI_2540"/>
<organism evidence="2 3">
    <name type="scientific">Eubacterium callanderi</name>
    <dbReference type="NCBI Taxonomy" id="53442"/>
    <lineage>
        <taxon>Bacteria</taxon>
        <taxon>Bacillati</taxon>
        <taxon>Bacillota</taxon>
        <taxon>Clostridia</taxon>
        <taxon>Eubacteriales</taxon>
        <taxon>Eubacteriaceae</taxon>
        <taxon>Eubacterium</taxon>
    </lineage>
</organism>
<sequence length="84" mass="9843">MKQKGIYAVYYEEENKMTKHTIAGEFDKIKNKLHRKDKTERPKELDVEDVISEEIDLNSEAAVNISEHNSREHTSHPSIDDMTR</sequence>
<evidence type="ECO:0000313" key="3">
    <source>
        <dbReference type="Proteomes" id="UP000006873"/>
    </source>
</evidence>
<feature type="compositionally biased region" description="Basic and acidic residues" evidence="1">
    <location>
        <begin position="68"/>
        <end position="84"/>
    </location>
</feature>
<protein>
    <submittedName>
        <fullName evidence="2">Uncharacterized protein</fullName>
    </submittedName>
</protein>
<keyword evidence="3" id="KW-1185">Reference proteome</keyword>
<feature type="region of interest" description="Disordered" evidence="1">
    <location>
        <begin position="61"/>
        <end position="84"/>
    </location>
</feature>
<dbReference type="EMBL" id="CP002273">
    <property type="protein sequence ID" value="ADO37522.1"/>
    <property type="molecule type" value="Genomic_DNA"/>
</dbReference>
<proteinExistence type="predicted"/>